<evidence type="ECO:0000259" key="4">
    <source>
        <dbReference type="Pfam" id="PF14361"/>
    </source>
</evidence>
<dbReference type="Proteomes" id="UP000241595">
    <property type="component" value="Unassembled WGS sequence"/>
</dbReference>
<proteinExistence type="inferred from homology"/>
<evidence type="ECO:0000259" key="3">
    <source>
        <dbReference type="Pfam" id="PF13556"/>
    </source>
</evidence>
<feature type="region of interest" description="Disordered" evidence="2">
    <location>
        <begin position="1"/>
        <end position="25"/>
    </location>
</feature>
<dbReference type="Pfam" id="PF13556">
    <property type="entry name" value="HTH_30"/>
    <property type="match status" value="1"/>
</dbReference>
<sequence length="469" mass="50612">VATTLGPVCGATQSRSDKAASRSYRQETTSASNVIGVKKSQLDALDAGAGVRGCVAEVAGRLHARLADVTSEIHRALEAQIPDLPREARIMELLGASVEGNVDTMLHALRYDIAVERVEAPTAALEYARRLAQHGVPVNALVRAYRLGQRRMNELIFAELRGVEIPDGMRVSVIEAMSAAMFGYIDWMSQQVVAVYEDERERWLENQNSLRALRVREVLAAGKAIDADAATTAIRYPLRWHHLGLVTWYPEQGGAGDELGRLQRFLRDLADAVGADAAPLFVPADQSCAWGWLPFRAAVADAADVVDKARRFALTRPDAPDLAIGTLHAGADGFRRSHREALEARGVAIVAGRPDAAAPTVIAAGDPGLSIVARLGGDVAATRDWVITVLGDLASENDARLRKTLRVFLGCGSSYKVAAEELNMHANSVKYRVGRAVARRGREIGADRLDVEVALLACHWYGSAVLPPK</sequence>
<evidence type="ECO:0000313" key="7">
    <source>
        <dbReference type="Proteomes" id="UP000241595"/>
    </source>
</evidence>
<dbReference type="STRING" id="1841859.GCA_900157385_01975"/>
<feature type="domain" description="RsbT co-antagonist protein RsbRD N-terminal" evidence="4">
    <location>
        <begin position="68"/>
        <end position="211"/>
    </location>
</feature>
<dbReference type="InterPro" id="IPR025736">
    <property type="entry name" value="PucR_C-HTH_dom"/>
</dbReference>
<dbReference type="Pfam" id="PF14361">
    <property type="entry name" value="RsbRD_N"/>
    <property type="match status" value="1"/>
</dbReference>
<reference evidence="6 7" key="1">
    <citation type="submission" date="2017-01" db="EMBL/GenBank/DDBJ databases">
        <authorList>
            <consortium name="Urmite Genomes"/>
        </authorList>
    </citation>
    <scope>NUCLEOTIDE SEQUENCE [LARGE SCALE GENOMIC DNA]</scope>
    <source>
        <strain evidence="6 7">AB308</strain>
    </source>
</reference>
<name>A0A2U3NAH3_9MYCO</name>
<feature type="non-terminal residue" evidence="6">
    <location>
        <position position="1"/>
    </location>
</feature>
<comment type="similarity">
    <text evidence="1">Belongs to the CdaR family.</text>
</comment>
<dbReference type="PANTHER" id="PTHR33744:SF1">
    <property type="entry name" value="DNA-BINDING TRANSCRIPTIONAL ACTIVATOR ADER"/>
    <property type="match status" value="1"/>
</dbReference>
<evidence type="ECO:0000259" key="5">
    <source>
        <dbReference type="Pfam" id="PF17853"/>
    </source>
</evidence>
<dbReference type="Pfam" id="PF17853">
    <property type="entry name" value="GGDEF_2"/>
    <property type="match status" value="1"/>
</dbReference>
<dbReference type="EMBL" id="FTRV01000011">
    <property type="protein sequence ID" value="SPM28492.1"/>
    <property type="molecule type" value="Genomic_DNA"/>
</dbReference>
<evidence type="ECO:0000256" key="2">
    <source>
        <dbReference type="SAM" id="MobiDB-lite"/>
    </source>
</evidence>
<dbReference type="InterPro" id="IPR051448">
    <property type="entry name" value="CdaR-like_regulators"/>
</dbReference>
<dbReference type="InterPro" id="IPR041522">
    <property type="entry name" value="CdaR_GGDEF"/>
</dbReference>
<organism evidence="6 7">
    <name type="scientific">Mycobacterium terramassiliense</name>
    <dbReference type="NCBI Taxonomy" id="1841859"/>
    <lineage>
        <taxon>Bacteria</taxon>
        <taxon>Bacillati</taxon>
        <taxon>Actinomycetota</taxon>
        <taxon>Actinomycetes</taxon>
        <taxon>Mycobacteriales</taxon>
        <taxon>Mycobacteriaceae</taxon>
        <taxon>Mycobacterium</taxon>
    </lineage>
</organism>
<dbReference type="PANTHER" id="PTHR33744">
    <property type="entry name" value="CARBOHYDRATE DIACID REGULATOR"/>
    <property type="match status" value="1"/>
</dbReference>
<dbReference type="AlphaFoldDB" id="A0A2U3NAH3"/>
<dbReference type="InterPro" id="IPR042070">
    <property type="entry name" value="PucR_C-HTH_sf"/>
</dbReference>
<protein>
    <submittedName>
        <fullName evidence="6">PucR family transcriptional regulator</fullName>
    </submittedName>
</protein>
<accession>A0A2U3NAH3</accession>
<dbReference type="InterPro" id="IPR025751">
    <property type="entry name" value="RsbRD_N_dom"/>
</dbReference>
<evidence type="ECO:0000313" key="6">
    <source>
        <dbReference type="EMBL" id="SPM28492.1"/>
    </source>
</evidence>
<feature type="domain" description="CdaR GGDEF-like" evidence="5">
    <location>
        <begin position="226"/>
        <end position="345"/>
    </location>
</feature>
<dbReference type="Gene3D" id="1.10.10.2840">
    <property type="entry name" value="PucR C-terminal helix-turn-helix domain"/>
    <property type="match status" value="1"/>
</dbReference>
<feature type="domain" description="PucR C-terminal helix-turn-helix" evidence="3">
    <location>
        <begin position="401"/>
        <end position="457"/>
    </location>
</feature>
<keyword evidence="7" id="KW-1185">Reference proteome</keyword>
<evidence type="ECO:0000256" key="1">
    <source>
        <dbReference type="ARBA" id="ARBA00006754"/>
    </source>
</evidence>
<gene>
    <name evidence="6" type="ORF">MTAB308_1979</name>
</gene>